<name>A0A024S316_HYPJR</name>
<gene>
    <name evidence="2" type="ORF">M419DRAFT_124745</name>
</gene>
<organism evidence="2 3">
    <name type="scientific">Hypocrea jecorina (strain ATCC 56765 / BCRC 32924 / NRRL 11460 / Rut C-30)</name>
    <name type="common">Trichoderma reesei</name>
    <dbReference type="NCBI Taxonomy" id="1344414"/>
    <lineage>
        <taxon>Eukaryota</taxon>
        <taxon>Fungi</taxon>
        <taxon>Dikarya</taxon>
        <taxon>Ascomycota</taxon>
        <taxon>Pezizomycotina</taxon>
        <taxon>Sordariomycetes</taxon>
        <taxon>Hypocreomycetidae</taxon>
        <taxon>Hypocreales</taxon>
        <taxon>Hypocreaceae</taxon>
        <taxon>Trichoderma</taxon>
    </lineage>
</organism>
<sequence>MYCIALKKGKRSNRQHHRMLIPSNTKPRLSKKLQHPNESPEDMRQRLQAVRPRAGLGRCKPHQALDHPSPT</sequence>
<accession>A0A024S316</accession>
<dbReference type="HOGENOM" id="CLU_2741864_0_0_1"/>
<evidence type="ECO:0000256" key="1">
    <source>
        <dbReference type="SAM" id="MobiDB-lite"/>
    </source>
</evidence>
<evidence type="ECO:0000313" key="2">
    <source>
        <dbReference type="EMBL" id="ETR98611.1"/>
    </source>
</evidence>
<dbReference type="Proteomes" id="UP000024376">
    <property type="component" value="Unassembled WGS sequence"/>
</dbReference>
<evidence type="ECO:0000313" key="3">
    <source>
        <dbReference type="Proteomes" id="UP000024376"/>
    </source>
</evidence>
<feature type="region of interest" description="Disordered" evidence="1">
    <location>
        <begin position="8"/>
        <end position="71"/>
    </location>
</feature>
<feature type="compositionally biased region" description="Basic residues" evidence="1">
    <location>
        <begin position="8"/>
        <end position="19"/>
    </location>
</feature>
<dbReference type="EMBL" id="KI911161">
    <property type="protein sequence ID" value="ETR98611.1"/>
    <property type="molecule type" value="Genomic_DNA"/>
</dbReference>
<dbReference type="AlphaFoldDB" id="A0A024S316"/>
<dbReference type="KEGG" id="trr:M419DRAFT_124745"/>
<reference evidence="3" key="1">
    <citation type="journal article" date="2013" name="Ind. Biotechnol.">
        <title>Comparative genomics analysis of Trichoderma reesei strains.</title>
        <authorList>
            <person name="Koike H."/>
            <person name="Aerts A."/>
            <person name="LaButti K."/>
            <person name="Grigoriev I.V."/>
            <person name="Baker S.E."/>
        </authorList>
    </citation>
    <scope>NUCLEOTIDE SEQUENCE [LARGE SCALE GENOMIC DNA]</scope>
    <source>
        <strain evidence="3">ATCC 56765 / BCRC 32924 / NRRL 11460 / Rut C-30</strain>
    </source>
</reference>
<proteinExistence type="predicted"/>
<protein>
    <submittedName>
        <fullName evidence="2">Uncharacterized protein</fullName>
    </submittedName>
</protein>